<reference evidence="1 2" key="1">
    <citation type="journal article" date="2017" name="Gigascience">
        <title>Genome sequence of the small brown planthopper, Laodelphax striatellus.</title>
        <authorList>
            <person name="Zhu J."/>
            <person name="Jiang F."/>
            <person name="Wang X."/>
            <person name="Yang P."/>
            <person name="Bao Y."/>
            <person name="Zhao W."/>
            <person name="Wang W."/>
            <person name="Lu H."/>
            <person name="Wang Q."/>
            <person name="Cui N."/>
            <person name="Li J."/>
            <person name="Chen X."/>
            <person name="Luo L."/>
            <person name="Yu J."/>
            <person name="Kang L."/>
            <person name="Cui F."/>
        </authorList>
    </citation>
    <scope>NUCLEOTIDE SEQUENCE [LARGE SCALE GENOMIC DNA]</scope>
    <source>
        <strain evidence="1">Lst14</strain>
    </source>
</reference>
<accession>A0A482X8Y0</accession>
<dbReference type="PANTHER" id="PTHR33480">
    <property type="entry name" value="SET DOMAIN-CONTAINING PROTEIN-RELATED"/>
    <property type="match status" value="1"/>
</dbReference>
<organism evidence="1 2">
    <name type="scientific">Laodelphax striatellus</name>
    <name type="common">Small brown planthopper</name>
    <name type="synonym">Delphax striatella</name>
    <dbReference type="NCBI Taxonomy" id="195883"/>
    <lineage>
        <taxon>Eukaryota</taxon>
        <taxon>Metazoa</taxon>
        <taxon>Ecdysozoa</taxon>
        <taxon>Arthropoda</taxon>
        <taxon>Hexapoda</taxon>
        <taxon>Insecta</taxon>
        <taxon>Pterygota</taxon>
        <taxon>Neoptera</taxon>
        <taxon>Paraneoptera</taxon>
        <taxon>Hemiptera</taxon>
        <taxon>Auchenorrhyncha</taxon>
        <taxon>Fulgoroidea</taxon>
        <taxon>Delphacidae</taxon>
        <taxon>Criomorphinae</taxon>
        <taxon>Laodelphax</taxon>
    </lineage>
</organism>
<keyword evidence="2" id="KW-1185">Reference proteome</keyword>
<protein>
    <submittedName>
        <fullName evidence="1">Uncharacterized protein</fullName>
    </submittedName>
</protein>
<dbReference type="STRING" id="195883.A0A482X8Y0"/>
<evidence type="ECO:0000313" key="1">
    <source>
        <dbReference type="EMBL" id="RZF42435.1"/>
    </source>
</evidence>
<proteinExistence type="predicted"/>
<name>A0A482X8Y0_LAOST</name>
<dbReference type="PANTHER" id="PTHR33480:SF1">
    <property type="entry name" value="TYR RECOMBINASE DOMAIN-CONTAINING PROTEIN"/>
    <property type="match status" value="1"/>
</dbReference>
<dbReference type="InParanoid" id="A0A482X8Y0"/>
<dbReference type="OrthoDB" id="6597316at2759"/>
<gene>
    <name evidence="1" type="ORF">LSTR_LSTR015536</name>
</gene>
<dbReference type="AlphaFoldDB" id="A0A482X8Y0"/>
<dbReference type="Proteomes" id="UP000291343">
    <property type="component" value="Unassembled WGS sequence"/>
</dbReference>
<evidence type="ECO:0000313" key="2">
    <source>
        <dbReference type="Proteomes" id="UP000291343"/>
    </source>
</evidence>
<sequence>MLQDANISSLQSKLDNSIITIAQFLIAASCRIASNPIGIQQAWQVSQSHHQLPENESITKKLLHYCERLITNFGRHLVAVHCNEESVQEYLNTQEDNLKDKKRKRAEFANKLQKEDPGVVPPLCNSLKKCCEIVRSQTIKNPNLNQIQKNEIIVSLDGFDHLMKKEWSYEVSAIAEQSRKKRKVNKEDVLPDSEDIHNFWQFLEQQSISAVANLKSHVTAKNYDRLAKIVISQIIVLNRRRPGEIHTATLENYALLNSHENVGQEDETTLTEEKKNAKNLSIFYIAASKNRKKVPVLLTMEIKNSISTLIKCRENLQIRSHLLFPHPGDSNSYQSHDVLGELKKKANLNKPNFFTATGLRHHAATSSQLHTRDDTYTKRLAKFMGHDLQTHENYYEMPLPLIQKAKVGTRLLDMALKKTTNSDASSENTNVFEEIEKFNEITTTCADKVDGNVKQSSLSDTDYNPADLSSDLEIQVTPKKKFKKVR</sequence>
<comment type="caution">
    <text evidence="1">The sequence shown here is derived from an EMBL/GenBank/DDBJ whole genome shotgun (WGS) entry which is preliminary data.</text>
</comment>
<dbReference type="EMBL" id="QKKF02015150">
    <property type="protein sequence ID" value="RZF42435.1"/>
    <property type="molecule type" value="Genomic_DNA"/>
</dbReference>